<gene>
    <name evidence="2" type="ORF">HNR53_001323</name>
</gene>
<comment type="caution">
    <text evidence="2">The sequence shown here is derived from an EMBL/GenBank/DDBJ whole genome shotgun (WGS) entry which is preliminary data.</text>
</comment>
<dbReference type="Pfam" id="PF24124">
    <property type="entry name" value="YphA"/>
    <property type="match status" value="1"/>
</dbReference>
<feature type="transmembrane region" description="Helical" evidence="1">
    <location>
        <begin position="76"/>
        <end position="96"/>
    </location>
</feature>
<keyword evidence="1" id="KW-0812">Transmembrane</keyword>
<dbReference type="RefSeq" id="WP_184524046.1">
    <property type="nucleotide sequence ID" value="NZ_JACHGK010000003.1"/>
</dbReference>
<dbReference type="Proteomes" id="UP000531594">
    <property type="component" value="Unassembled WGS sequence"/>
</dbReference>
<evidence type="ECO:0000256" key="1">
    <source>
        <dbReference type="SAM" id="Phobius"/>
    </source>
</evidence>
<dbReference type="EMBL" id="JACHGK010000003">
    <property type="protein sequence ID" value="MBB6444714.1"/>
    <property type="molecule type" value="Genomic_DNA"/>
</dbReference>
<dbReference type="InterPro" id="IPR014617">
    <property type="entry name" value="YphA_Bacsu"/>
</dbReference>
<feature type="transmembrane region" description="Helical" evidence="1">
    <location>
        <begin position="52"/>
        <end position="69"/>
    </location>
</feature>
<evidence type="ECO:0000313" key="2">
    <source>
        <dbReference type="EMBL" id="MBB6444714.1"/>
    </source>
</evidence>
<name>A0A7X0HQ29_9BACI</name>
<protein>
    <submittedName>
        <fullName evidence="2">Magnesium-transporting ATPase (P-type)</fullName>
    </submittedName>
</protein>
<feature type="transmembrane region" description="Helical" evidence="1">
    <location>
        <begin position="161"/>
        <end position="180"/>
    </location>
</feature>
<keyword evidence="1" id="KW-1133">Transmembrane helix</keyword>
<proteinExistence type="predicted"/>
<keyword evidence="3" id="KW-1185">Reference proteome</keyword>
<evidence type="ECO:0000313" key="3">
    <source>
        <dbReference type="Proteomes" id="UP000531594"/>
    </source>
</evidence>
<reference evidence="2 3" key="1">
    <citation type="submission" date="2020-08" db="EMBL/GenBank/DDBJ databases">
        <title>Genomic Encyclopedia of Type Strains, Phase IV (KMG-IV): sequencing the most valuable type-strain genomes for metagenomic binning, comparative biology and taxonomic classification.</title>
        <authorList>
            <person name="Goeker M."/>
        </authorList>
    </citation>
    <scope>NUCLEOTIDE SEQUENCE [LARGE SCALE GENOMIC DNA]</scope>
    <source>
        <strain evidence="2 3">DSM 5391</strain>
    </source>
</reference>
<feature type="transmembrane region" description="Helical" evidence="1">
    <location>
        <begin position="131"/>
        <end position="149"/>
    </location>
</feature>
<feature type="transmembrane region" description="Helical" evidence="1">
    <location>
        <begin position="29"/>
        <end position="46"/>
    </location>
</feature>
<feature type="transmembrane region" description="Helical" evidence="1">
    <location>
        <begin position="102"/>
        <end position="124"/>
    </location>
</feature>
<sequence length="203" mass="23606">MDGLLFYWIFWLGWVITTFFYRRDHPHRLTVSAWILGAVILASVTFNILGLQWNGAGLFFIVTVYLYIAGLQSKQALYFLLSSFILMVLTVSFLLFELFDPVWIIIERKWLLAVLVVYGTLLLHSDKNKRILSLLFGMVHGEIFYAYILKKFTFSYPISSPAFLDALALACVLVLTWNSLELITAFFNKYFQSVEKGKQKYHE</sequence>
<organism evidence="2 3">
    <name type="scientific">Bacillus benzoevorans</name>
    <dbReference type="NCBI Taxonomy" id="1456"/>
    <lineage>
        <taxon>Bacteria</taxon>
        <taxon>Bacillati</taxon>
        <taxon>Bacillota</taxon>
        <taxon>Bacilli</taxon>
        <taxon>Bacillales</taxon>
        <taxon>Bacillaceae</taxon>
        <taxon>Bacillus</taxon>
    </lineage>
</organism>
<feature type="transmembrane region" description="Helical" evidence="1">
    <location>
        <begin position="6"/>
        <end position="22"/>
    </location>
</feature>
<accession>A0A7X0HQ29</accession>
<keyword evidence="1" id="KW-0472">Membrane</keyword>
<dbReference type="PIRSF" id="PIRSF036710">
    <property type="entry name" value="YphA_Bacsu"/>
    <property type="match status" value="1"/>
</dbReference>
<dbReference type="AlphaFoldDB" id="A0A7X0HQ29"/>